<keyword evidence="5" id="KW-1185">Reference proteome</keyword>
<dbReference type="KEGG" id="tps:THAPSDRAFT_23887"/>
<dbReference type="GeneID" id="7444961"/>
<evidence type="ECO:0000313" key="4">
    <source>
        <dbReference type="EMBL" id="EED90763.1"/>
    </source>
</evidence>
<dbReference type="EMBL" id="CM000644">
    <property type="protein sequence ID" value="EED90763.1"/>
    <property type="molecule type" value="Genomic_DNA"/>
</dbReference>
<evidence type="ECO:0000256" key="3">
    <source>
        <dbReference type="SAM" id="MobiDB-lite"/>
    </source>
</evidence>
<feature type="region of interest" description="Disordered" evidence="3">
    <location>
        <begin position="185"/>
        <end position="228"/>
    </location>
</feature>
<dbReference type="Pfam" id="PF13812">
    <property type="entry name" value="PPR_3"/>
    <property type="match status" value="2"/>
</dbReference>
<dbReference type="GO" id="GO:0006397">
    <property type="term" value="P:mRNA processing"/>
    <property type="evidence" value="ECO:0000318"/>
    <property type="project" value="GO_Central"/>
</dbReference>
<name>B8C7L1_THAPS</name>
<dbReference type="HOGENOM" id="CLU_379731_0_0_1"/>
<dbReference type="OMA" id="ERINFAW"/>
<evidence type="ECO:0008006" key="6">
    <source>
        <dbReference type="Google" id="ProtNLM"/>
    </source>
</evidence>
<dbReference type="eggNOG" id="KOG4197">
    <property type="taxonomic scope" value="Eukaryota"/>
</dbReference>
<gene>
    <name evidence="4" type="ORF">THAPSDRAFT_23887</name>
</gene>
<feature type="repeat" description="PPR" evidence="2">
    <location>
        <begin position="518"/>
        <end position="552"/>
    </location>
</feature>
<reference evidence="4 5" key="2">
    <citation type="journal article" date="2008" name="Nature">
        <title>The Phaeodactylum genome reveals the evolutionary history of diatom genomes.</title>
        <authorList>
            <person name="Bowler C."/>
            <person name="Allen A.E."/>
            <person name="Badger J.H."/>
            <person name="Grimwood J."/>
            <person name="Jabbari K."/>
            <person name="Kuo A."/>
            <person name="Maheswari U."/>
            <person name="Martens C."/>
            <person name="Maumus F."/>
            <person name="Otillar R.P."/>
            <person name="Rayko E."/>
            <person name="Salamov A."/>
            <person name="Vandepoele K."/>
            <person name="Beszteri B."/>
            <person name="Gruber A."/>
            <person name="Heijde M."/>
            <person name="Katinka M."/>
            <person name="Mock T."/>
            <person name="Valentin K."/>
            <person name="Verret F."/>
            <person name="Berges J.A."/>
            <person name="Brownlee C."/>
            <person name="Cadoret J.P."/>
            <person name="Chiovitti A."/>
            <person name="Choi C.J."/>
            <person name="Coesel S."/>
            <person name="De Martino A."/>
            <person name="Detter J.C."/>
            <person name="Durkin C."/>
            <person name="Falciatore A."/>
            <person name="Fournet J."/>
            <person name="Haruta M."/>
            <person name="Huysman M.J."/>
            <person name="Jenkins B.D."/>
            <person name="Jiroutova K."/>
            <person name="Jorgensen R.E."/>
            <person name="Joubert Y."/>
            <person name="Kaplan A."/>
            <person name="Kroger N."/>
            <person name="Kroth P.G."/>
            <person name="La Roche J."/>
            <person name="Lindquist E."/>
            <person name="Lommer M."/>
            <person name="Martin-Jezequel V."/>
            <person name="Lopez P.J."/>
            <person name="Lucas S."/>
            <person name="Mangogna M."/>
            <person name="McGinnis K."/>
            <person name="Medlin L.K."/>
            <person name="Montsant A."/>
            <person name="Oudot-Le Secq M.P."/>
            <person name="Napoli C."/>
            <person name="Obornik M."/>
            <person name="Parker M.S."/>
            <person name="Petit J.L."/>
            <person name="Porcel B.M."/>
            <person name="Poulsen N."/>
            <person name="Robison M."/>
            <person name="Rychlewski L."/>
            <person name="Rynearson T.A."/>
            <person name="Schmutz J."/>
            <person name="Shapiro H."/>
            <person name="Siaut M."/>
            <person name="Stanley M."/>
            <person name="Sussman M.R."/>
            <person name="Taylor A.R."/>
            <person name="Vardi A."/>
            <person name="von Dassow P."/>
            <person name="Vyverman W."/>
            <person name="Willis A."/>
            <person name="Wyrwicz L.S."/>
            <person name="Rokhsar D.S."/>
            <person name="Weissenbach J."/>
            <person name="Armbrust E.V."/>
            <person name="Green B.R."/>
            <person name="Van de Peer Y."/>
            <person name="Grigoriev I.V."/>
        </authorList>
    </citation>
    <scope>NUCLEOTIDE SEQUENCE [LARGE SCALE GENOMIC DNA]</scope>
    <source>
        <strain evidence="4 5">CCMP1335</strain>
    </source>
</reference>
<keyword evidence="1" id="KW-0677">Repeat</keyword>
<dbReference type="RefSeq" id="XP_002291912.1">
    <property type="nucleotide sequence ID" value="XM_002291876.1"/>
</dbReference>
<evidence type="ECO:0000256" key="1">
    <source>
        <dbReference type="ARBA" id="ARBA00022737"/>
    </source>
</evidence>
<dbReference type="PANTHER" id="PTHR47942">
    <property type="entry name" value="TETRATRICOPEPTIDE REPEAT (TPR)-LIKE SUPERFAMILY PROTEIN-RELATED"/>
    <property type="match status" value="1"/>
</dbReference>
<evidence type="ECO:0000313" key="5">
    <source>
        <dbReference type="Proteomes" id="UP000001449"/>
    </source>
</evidence>
<dbReference type="NCBIfam" id="TIGR00756">
    <property type="entry name" value="PPR"/>
    <property type="match status" value="2"/>
</dbReference>
<feature type="compositionally biased region" description="Low complexity" evidence="3">
    <location>
        <begin position="209"/>
        <end position="227"/>
    </location>
</feature>
<dbReference type="InterPro" id="IPR002885">
    <property type="entry name" value="PPR_rpt"/>
</dbReference>
<proteinExistence type="predicted"/>
<dbReference type="PANTHER" id="PTHR47942:SF63">
    <property type="entry name" value="PENTATRICOPEPTIDE REPEAT-CONTAINING PROTEIN"/>
    <property type="match status" value="1"/>
</dbReference>
<dbReference type="InterPro" id="IPR051222">
    <property type="entry name" value="PPR/CCM1_RNA-binding"/>
</dbReference>
<dbReference type="STRING" id="35128.B8C7L1"/>
<reference evidence="4 5" key="1">
    <citation type="journal article" date="2004" name="Science">
        <title>The genome of the diatom Thalassiosira pseudonana: ecology, evolution, and metabolism.</title>
        <authorList>
            <person name="Armbrust E.V."/>
            <person name="Berges J.A."/>
            <person name="Bowler C."/>
            <person name="Green B.R."/>
            <person name="Martinez D."/>
            <person name="Putnam N.H."/>
            <person name="Zhou S."/>
            <person name="Allen A.E."/>
            <person name="Apt K.E."/>
            <person name="Bechner M."/>
            <person name="Brzezinski M.A."/>
            <person name="Chaal B.K."/>
            <person name="Chiovitti A."/>
            <person name="Davis A.K."/>
            <person name="Demarest M.S."/>
            <person name="Detter J.C."/>
            <person name="Glavina T."/>
            <person name="Goodstein D."/>
            <person name="Hadi M.Z."/>
            <person name="Hellsten U."/>
            <person name="Hildebrand M."/>
            <person name="Jenkins B.D."/>
            <person name="Jurka J."/>
            <person name="Kapitonov V.V."/>
            <person name="Kroger N."/>
            <person name="Lau W.W."/>
            <person name="Lane T.W."/>
            <person name="Larimer F.W."/>
            <person name="Lippmeier J.C."/>
            <person name="Lucas S."/>
            <person name="Medina M."/>
            <person name="Montsant A."/>
            <person name="Obornik M."/>
            <person name="Parker M.S."/>
            <person name="Palenik B."/>
            <person name="Pazour G.J."/>
            <person name="Richardson P.M."/>
            <person name="Rynearson T.A."/>
            <person name="Saito M.A."/>
            <person name="Schwartz D.C."/>
            <person name="Thamatrakoln K."/>
            <person name="Valentin K."/>
            <person name="Vardi A."/>
            <person name="Wilkerson F.P."/>
            <person name="Rokhsar D.S."/>
        </authorList>
    </citation>
    <scope>NUCLEOTIDE SEQUENCE [LARGE SCALE GENOMIC DNA]</scope>
    <source>
        <strain evidence="4 5">CCMP1335</strain>
    </source>
</reference>
<organism evidence="4 5">
    <name type="scientific">Thalassiosira pseudonana</name>
    <name type="common">Marine diatom</name>
    <name type="synonym">Cyclotella nana</name>
    <dbReference type="NCBI Taxonomy" id="35128"/>
    <lineage>
        <taxon>Eukaryota</taxon>
        <taxon>Sar</taxon>
        <taxon>Stramenopiles</taxon>
        <taxon>Ochrophyta</taxon>
        <taxon>Bacillariophyta</taxon>
        <taxon>Coscinodiscophyceae</taxon>
        <taxon>Thalassiosirophycidae</taxon>
        <taxon>Thalassiosirales</taxon>
        <taxon>Thalassiosiraceae</taxon>
        <taxon>Thalassiosira</taxon>
    </lineage>
</organism>
<dbReference type="GO" id="GO:0005737">
    <property type="term" value="C:cytoplasm"/>
    <property type="evidence" value="ECO:0000318"/>
    <property type="project" value="GO_Central"/>
</dbReference>
<evidence type="ECO:0000256" key="2">
    <source>
        <dbReference type="PROSITE-ProRule" id="PRU00708"/>
    </source>
</evidence>
<dbReference type="GO" id="GO:0003729">
    <property type="term" value="F:mRNA binding"/>
    <property type="evidence" value="ECO:0000318"/>
    <property type="project" value="GO_Central"/>
</dbReference>
<protein>
    <recommendedName>
        <fullName evidence="6">Pentacotripeptide-repeat region of PRORP domain-containing protein</fullName>
    </recommendedName>
</protein>
<sequence>MALLSSGISNSTLATANSFGNIVGFVGNERPNNVSVDLRLPKRTTTSINMAAVSRYRYNINMSISPKRNKSSSSSTMYYKSKSHNDDTTFFAKMKEAEQIERALSDALEDVKHFSSHKKERPESQKLFPPVRQCNAAIATFGDAGDFRRALKLFTTMRRSVSLIRRMSIGGKLFSSAVFIGEDDDHEKEEKEIVGGGNDEEDANRESSWRTPTQSSSQPQHSMTSGSFDLVSFPPKPTLVTYSTLMSRAVSLGKPRVAVRLWNLMKNQPNFYHTVISRKERGKNPDASLYMDTAYLRRLEEEDSAIVPDIIFCNILMNAYAKLGDHVMARLILNSMLGSTCTGNIALHEEIPPITPTVVTYNTLADACKVAGELGAALEVLALMKSHAEKTGDKRLAPDARTYTILISTGEGLVPGEVMYTSLMGNAINLAERESRNVVTTKDGLQVNVIDKLVTLDGDNDSDVDDTQSKSIVLYTELMRCLIQDYGTKQSEKNIDEDVLLKVFLVYQQMTKLQVQPDLACYNSLLKACAYAGDVERAQQVLKRIQEDGLQPNDTSWREALKAANKACRFDVAESIWDTAVAYRKKGVHDSFPWVPRLSDVETLISTYEKEVKTTSSHQERNELHAKVIRLFEGIQKQSVERGFHHISVESIEKNMNLMLTILRAAVSFAVSPRKGYDSGGIEDDDDRNHARDLACDIAGLEVLQGRLPYSVDRKTKKSLELAREWLYTF</sequence>
<dbReference type="InParanoid" id="B8C7L1"/>
<dbReference type="Pfam" id="PF01535">
    <property type="entry name" value="PPR"/>
    <property type="match status" value="2"/>
</dbReference>
<accession>B8C7L1</accession>
<dbReference type="Gene3D" id="1.25.40.10">
    <property type="entry name" value="Tetratricopeptide repeat domain"/>
    <property type="match status" value="3"/>
</dbReference>
<dbReference type="InterPro" id="IPR011990">
    <property type="entry name" value="TPR-like_helical_dom_sf"/>
</dbReference>
<dbReference type="Proteomes" id="UP000001449">
    <property type="component" value="Chromosome 8"/>
</dbReference>
<dbReference type="PaxDb" id="35128-Thaps23887"/>
<dbReference type="AlphaFoldDB" id="B8C7L1"/>
<dbReference type="PROSITE" id="PS51375">
    <property type="entry name" value="PPR"/>
    <property type="match status" value="1"/>
</dbReference>